<gene>
    <name evidence="2" type="ORF">B4O97_07805</name>
</gene>
<dbReference type="GO" id="GO:0005975">
    <property type="term" value="P:carbohydrate metabolic process"/>
    <property type="evidence" value="ECO:0007669"/>
    <property type="project" value="InterPro"/>
</dbReference>
<dbReference type="Gene3D" id="3.20.20.70">
    <property type="entry name" value="Aldolase class I"/>
    <property type="match status" value="1"/>
</dbReference>
<keyword evidence="3" id="KW-1185">Reference proteome</keyword>
<dbReference type="EMBL" id="MWQY01000007">
    <property type="protein sequence ID" value="ORC35964.1"/>
    <property type="molecule type" value="Genomic_DNA"/>
</dbReference>
<protein>
    <submittedName>
        <fullName evidence="2">Transaldolase</fullName>
    </submittedName>
</protein>
<reference evidence="2 3" key="1">
    <citation type="submission" date="2017-03" db="EMBL/GenBank/DDBJ databases">
        <title>Draft Genome sequence of Marispirochaeta sp. strain JC444.</title>
        <authorList>
            <person name="Shivani Y."/>
            <person name="Subhash Y."/>
            <person name="Sasikala C."/>
            <person name="Ramana C."/>
        </authorList>
    </citation>
    <scope>NUCLEOTIDE SEQUENCE [LARGE SCALE GENOMIC DNA]</scope>
    <source>
        <strain evidence="2 3">JC444</strain>
    </source>
</reference>
<dbReference type="AlphaFoldDB" id="A0A1Y1S0T0"/>
<dbReference type="InterPro" id="IPR013785">
    <property type="entry name" value="Aldolase_TIM"/>
</dbReference>
<sequence>MKDAKLYGPLHEMAETTCTDFWNDSCSVNEMSYAIENGAVGGTSNPVIVGNVLKAEFEEWKPRLKALIDESSDSDEETLAWRIIEEMTMKAAILLHPIFEKSNGKKGRLSIQTNPRFFRNSEVMVDQAIHFASLYPNNNIKIPVTKAGIETIEELTYKGVSINATVCFTVPQSIAVAEAVERGISRRAKEGIDSSTMSPICTIMVGRLDDWLKIVADRKGIITDPGYFEWAGVATLKKAYKIFKERGYSSRLLAAAYRNHMHWSQFIGGELSMTIPYGWQKKFNSSDITVKDRIDDPVDDRIIDELYRKFPDFQKAYDEEGLTLEEFESFGATRRTLRSFIEGYDKLLQMIRDLMLSDPDIQGE</sequence>
<accession>A0A1Y1S0T0</accession>
<dbReference type="InterPro" id="IPR001585">
    <property type="entry name" value="TAL/FSA"/>
</dbReference>
<dbReference type="Proteomes" id="UP000192343">
    <property type="component" value="Unassembled WGS sequence"/>
</dbReference>
<dbReference type="STRING" id="1963862.B4O97_07805"/>
<comment type="caution">
    <text evidence="2">The sequence shown here is derived from an EMBL/GenBank/DDBJ whole genome shotgun (WGS) entry which is preliminary data.</text>
</comment>
<evidence type="ECO:0000313" key="2">
    <source>
        <dbReference type="EMBL" id="ORC35964.1"/>
    </source>
</evidence>
<dbReference type="RefSeq" id="WP_083049784.1">
    <property type="nucleotide sequence ID" value="NZ_MWQY01000007.1"/>
</dbReference>
<dbReference type="Pfam" id="PF00923">
    <property type="entry name" value="TAL_FSA"/>
    <property type="match status" value="1"/>
</dbReference>
<evidence type="ECO:0000256" key="1">
    <source>
        <dbReference type="ARBA" id="ARBA00023270"/>
    </source>
</evidence>
<evidence type="ECO:0000313" key="3">
    <source>
        <dbReference type="Proteomes" id="UP000192343"/>
    </source>
</evidence>
<keyword evidence="1" id="KW-0704">Schiff base</keyword>
<name>A0A1Y1S0T0_9SPIO</name>
<organism evidence="2 3">
    <name type="scientific">Marispirochaeta aestuarii</name>
    <dbReference type="NCBI Taxonomy" id="1963862"/>
    <lineage>
        <taxon>Bacteria</taxon>
        <taxon>Pseudomonadati</taxon>
        <taxon>Spirochaetota</taxon>
        <taxon>Spirochaetia</taxon>
        <taxon>Spirochaetales</taxon>
        <taxon>Spirochaetaceae</taxon>
        <taxon>Marispirochaeta</taxon>
    </lineage>
</organism>
<dbReference type="PANTHER" id="PTHR10683">
    <property type="entry name" value="TRANSALDOLASE"/>
    <property type="match status" value="1"/>
</dbReference>
<dbReference type="SUPFAM" id="SSF51569">
    <property type="entry name" value="Aldolase"/>
    <property type="match status" value="1"/>
</dbReference>
<proteinExistence type="predicted"/>